<keyword evidence="2" id="KW-0472">Membrane</keyword>
<dbReference type="Pfam" id="PF26314">
    <property type="entry name" value="MptA_B_family"/>
    <property type="match status" value="1"/>
</dbReference>
<keyword evidence="4" id="KW-1185">Reference proteome</keyword>
<reference evidence="3 4" key="1">
    <citation type="submission" date="2019-06" db="EMBL/GenBank/DDBJ databases">
        <title>Sequencing the genomes of 1000 actinobacteria strains.</title>
        <authorList>
            <person name="Klenk H.-P."/>
        </authorList>
    </citation>
    <scope>NUCLEOTIDE SEQUENCE [LARGE SCALE GENOMIC DNA]</scope>
    <source>
        <strain evidence="3 4">DSM 18082</strain>
    </source>
</reference>
<evidence type="ECO:0000313" key="4">
    <source>
        <dbReference type="Proteomes" id="UP000319514"/>
    </source>
</evidence>
<feature type="transmembrane region" description="Helical" evidence="2">
    <location>
        <begin position="250"/>
        <end position="276"/>
    </location>
</feature>
<keyword evidence="2" id="KW-1133">Transmembrane helix</keyword>
<feature type="transmembrane region" description="Helical" evidence="2">
    <location>
        <begin position="342"/>
        <end position="366"/>
    </location>
</feature>
<feature type="compositionally biased region" description="Pro residues" evidence="1">
    <location>
        <begin position="489"/>
        <end position="513"/>
    </location>
</feature>
<evidence type="ECO:0000256" key="2">
    <source>
        <dbReference type="SAM" id="Phobius"/>
    </source>
</evidence>
<keyword evidence="2" id="KW-0812">Transmembrane</keyword>
<accession>A0A542Z8S2</accession>
<feature type="transmembrane region" description="Helical" evidence="2">
    <location>
        <begin position="378"/>
        <end position="396"/>
    </location>
</feature>
<feature type="transmembrane region" description="Helical" evidence="2">
    <location>
        <begin position="86"/>
        <end position="105"/>
    </location>
</feature>
<protein>
    <submittedName>
        <fullName evidence="3">Uncharacterized protein DUF2029</fullName>
    </submittedName>
</protein>
<dbReference type="EMBL" id="VFOQ01000002">
    <property type="protein sequence ID" value="TQL56743.1"/>
    <property type="molecule type" value="Genomic_DNA"/>
</dbReference>
<feature type="transmembrane region" description="Helical" evidence="2">
    <location>
        <begin position="178"/>
        <end position="197"/>
    </location>
</feature>
<dbReference type="GO" id="GO:0016758">
    <property type="term" value="F:hexosyltransferase activity"/>
    <property type="evidence" value="ECO:0007669"/>
    <property type="project" value="InterPro"/>
</dbReference>
<sequence>MPAPEQQLTATRGQQLLLLASGTGLLLVGVAGPSAARPGLGPRGWAPGELPLHLTSATVTATLWAAYLLGALAVALGLWRRTAPRLGWPLVLGLGGLALLTAPFGSADHTNYAAYGRIAAQGGDAYLVPPVTWAGGHDPVTSAVEPPWTHTPSIYGPAATALQALASLVGGANLRQTVWVWQVLVVLSWLAVRWLLLRAGTGPRWQGRVDLLWTANPVVFGVVVLGAHVDVIATALALAAVVLAARHPGLAGLVLGLSVSTKVTDAVVGLALLWSWRALGRAELVRRALLTFAGFVVVAAPLHVWAGPHVFSQLEKARRSVSFATPWRPVLEWLTGPLGGGAARTVVTTAAVVAVVALVLLLAVLARAAGPAPGAADAMTTSALLATLVTGTAYVLGAPYSLPWYDALTWATLPALAASALDGILLARLLVLVLAYVPGRVVAMSPAVESFSLGVRRNLAPYAGILVWLLLAGAAVRAWRRGAGRPGRPGRPPGPRPPGPASPPPPQQPVRQG</sequence>
<gene>
    <name evidence="3" type="ORF">FB474_3504</name>
</gene>
<feature type="transmembrane region" description="Helical" evidence="2">
    <location>
        <begin position="416"/>
        <end position="438"/>
    </location>
</feature>
<dbReference type="Proteomes" id="UP000319514">
    <property type="component" value="Unassembled WGS sequence"/>
</dbReference>
<feature type="transmembrane region" description="Helical" evidence="2">
    <location>
        <begin position="218"/>
        <end position="244"/>
    </location>
</feature>
<feature type="transmembrane region" description="Helical" evidence="2">
    <location>
        <begin position="52"/>
        <end position="79"/>
    </location>
</feature>
<feature type="region of interest" description="Disordered" evidence="1">
    <location>
        <begin position="482"/>
        <end position="513"/>
    </location>
</feature>
<proteinExistence type="predicted"/>
<evidence type="ECO:0000313" key="3">
    <source>
        <dbReference type="EMBL" id="TQL56743.1"/>
    </source>
</evidence>
<dbReference type="GO" id="GO:0005886">
    <property type="term" value="C:plasma membrane"/>
    <property type="evidence" value="ECO:0007669"/>
    <property type="project" value="UniProtKB-SubCell"/>
</dbReference>
<comment type="caution">
    <text evidence="3">The sequence shown here is derived from an EMBL/GenBank/DDBJ whole genome shotgun (WGS) entry which is preliminary data.</text>
</comment>
<dbReference type="AlphaFoldDB" id="A0A542Z8S2"/>
<feature type="transmembrane region" description="Helical" evidence="2">
    <location>
        <begin position="288"/>
        <end position="306"/>
    </location>
</feature>
<evidence type="ECO:0000256" key="1">
    <source>
        <dbReference type="SAM" id="MobiDB-lite"/>
    </source>
</evidence>
<organism evidence="3 4">
    <name type="scientific">Oryzihumus leptocrescens</name>
    <dbReference type="NCBI Taxonomy" id="297536"/>
    <lineage>
        <taxon>Bacteria</taxon>
        <taxon>Bacillati</taxon>
        <taxon>Actinomycetota</taxon>
        <taxon>Actinomycetes</taxon>
        <taxon>Micrococcales</taxon>
        <taxon>Intrasporangiaceae</taxon>
        <taxon>Oryzihumus</taxon>
    </lineage>
</organism>
<feature type="transmembrane region" description="Helical" evidence="2">
    <location>
        <begin position="459"/>
        <end position="479"/>
    </location>
</feature>
<name>A0A542Z8S2_9MICO</name>